<reference evidence="2" key="1">
    <citation type="journal article" date="2020" name="MBio">
        <title>Horizontal gene transfer to a defensive symbiont with a reduced genome amongst a multipartite beetle microbiome.</title>
        <authorList>
            <person name="Waterworth S.C."/>
            <person name="Florez L.V."/>
            <person name="Rees E.R."/>
            <person name="Hertweck C."/>
            <person name="Kaltenpoth M."/>
            <person name="Kwan J.C."/>
        </authorList>
    </citation>
    <scope>NUCLEOTIDE SEQUENCE [LARGE SCALE GENOMIC DNA]</scope>
</reference>
<proteinExistence type="predicted"/>
<organism evidence="1 2">
    <name type="scientific">Acinetobacter bereziniae</name>
    <name type="common">Acinetobacter genomosp. 10</name>
    <dbReference type="NCBI Taxonomy" id="106648"/>
    <lineage>
        <taxon>Bacteria</taxon>
        <taxon>Pseudomonadati</taxon>
        <taxon>Pseudomonadota</taxon>
        <taxon>Gammaproteobacteria</taxon>
        <taxon>Moraxellales</taxon>
        <taxon>Moraxellaceae</taxon>
        <taxon>Acinetobacter</taxon>
    </lineage>
</organism>
<dbReference type="EMBL" id="WNDP01000068">
    <property type="protein sequence ID" value="KAF1024212.1"/>
    <property type="molecule type" value="Genomic_DNA"/>
</dbReference>
<evidence type="ECO:0008006" key="3">
    <source>
        <dbReference type="Google" id="ProtNLM"/>
    </source>
</evidence>
<protein>
    <recommendedName>
        <fullName evidence="3">DUF4440 domain-containing protein</fullName>
    </recommendedName>
</protein>
<comment type="caution">
    <text evidence="1">The sequence shown here is derived from an EMBL/GenBank/DDBJ whole genome shotgun (WGS) entry which is preliminary data.</text>
</comment>
<gene>
    <name evidence="1" type="ORF">GAK29_02723</name>
</gene>
<name>A0A833PEJ7_ACIBZ</name>
<evidence type="ECO:0000313" key="2">
    <source>
        <dbReference type="Proteomes" id="UP000490535"/>
    </source>
</evidence>
<dbReference type="Proteomes" id="UP000490535">
    <property type="component" value="Unassembled WGS sequence"/>
</dbReference>
<accession>A0A833PEJ7</accession>
<sequence length="87" mass="9967">MLEALLNDLDTDIIHAQDFELQQLSAHSALLTYLSYQVETNTQVKYNKALRASIWVMNDQQVWQMIFHQGPLLHLSAESDSSIHGKI</sequence>
<dbReference type="AlphaFoldDB" id="A0A833PEJ7"/>
<evidence type="ECO:0000313" key="1">
    <source>
        <dbReference type="EMBL" id="KAF1024212.1"/>
    </source>
</evidence>